<dbReference type="Proteomes" id="UP000272462">
    <property type="component" value="Chromosome"/>
</dbReference>
<feature type="transmembrane region" description="Helical" evidence="1">
    <location>
        <begin position="20"/>
        <end position="42"/>
    </location>
</feature>
<dbReference type="GO" id="GO:0005524">
    <property type="term" value="F:ATP binding"/>
    <property type="evidence" value="ECO:0007669"/>
    <property type="project" value="InterPro"/>
</dbReference>
<dbReference type="SUPFAM" id="SSF52540">
    <property type="entry name" value="P-loop containing nucleoside triphosphate hydrolases"/>
    <property type="match status" value="1"/>
</dbReference>
<keyword evidence="1" id="KW-0472">Membrane</keyword>
<reference evidence="3 4" key="1">
    <citation type="journal article" date="2018" name="BMC Genomics">
        <title>Comparative genome analysis of jujube witches'-broom Phytoplasma, an obligate pathogen that causes jujube witches'-broom disease.</title>
        <authorList>
            <person name="Wang J."/>
            <person name="Song L."/>
            <person name="Jiao Q."/>
            <person name="Yang S."/>
            <person name="Gao R."/>
            <person name="Lu X."/>
            <person name="Zhou G."/>
        </authorList>
    </citation>
    <scope>NUCLEOTIDE SEQUENCE [LARGE SCALE GENOMIC DNA]</scope>
    <source>
        <strain evidence="3">Jwb-nky</strain>
    </source>
</reference>
<dbReference type="InterPro" id="IPR003959">
    <property type="entry name" value="ATPase_AAA_core"/>
</dbReference>
<protein>
    <recommendedName>
        <fullName evidence="2">AAA+ ATPase domain-containing protein</fullName>
    </recommendedName>
</protein>
<dbReference type="AlphaFoldDB" id="A0A660HNN4"/>
<dbReference type="GO" id="GO:0016887">
    <property type="term" value="F:ATP hydrolysis activity"/>
    <property type="evidence" value="ECO:0007669"/>
    <property type="project" value="InterPro"/>
</dbReference>
<evidence type="ECO:0000313" key="3">
    <source>
        <dbReference type="EMBL" id="AYJ01396.1"/>
    </source>
</evidence>
<dbReference type="InterPro" id="IPR003593">
    <property type="entry name" value="AAA+_ATPase"/>
</dbReference>
<accession>A0A660HNN4</accession>
<sequence length="506" mass="57897">METVQNQSQNKSSKFSLVNISFLACLILLTSLSFILAVIVFLHSSNKENETANLPNPSSMPPLPISTPLSNNNHLGDVSSLVELFTPQELNSDGFDSLDKFFGADEIKGRLNDYIHRWKPENKDKYNQITTKKSGLPFPKGIIFYGPPGTGKTTLAEGFAKDSEMNFYTITSAHTLKEIEDIWRKARNNSPSCIFVDEAEEILKSRDEKNANLLEDGDGKKTDTFLQEIEGVKSDKERPVFFLAATNHLDKIDSAIRSRCESLYVGNQSENQRLGYIRMVINDMGNLKIEKYARDYYIPLFVNKMNIALRNPELFAIAIKHGYYIPALGTTEIKGISNQDNPGGNLETLDDKLKRQDLAFKNARANNIKINDLYQNALDKFNNEEDACKTILEDTIGWKNFELKVKEANDKKLPLYDIETLEKVKKYFYDLTSGRKMKAMMLNVAEKAVRRVERKNKGVLENKRIPMQIEITDLEETFREYFGNQLEFEKINTYCNEITEKQTKKF</sequence>
<dbReference type="InterPro" id="IPR027417">
    <property type="entry name" value="P-loop_NTPase"/>
</dbReference>
<dbReference type="Pfam" id="PF00004">
    <property type="entry name" value="AAA"/>
    <property type="match status" value="1"/>
</dbReference>
<dbReference type="KEGG" id="pzi:CWO85_02690"/>
<keyword evidence="4" id="KW-1185">Reference proteome</keyword>
<gene>
    <name evidence="3" type="ORF">CWO85_02690</name>
</gene>
<dbReference type="PANTHER" id="PTHR23077">
    <property type="entry name" value="AAA-FAMILY ATPASE"/>
    <property type="match status" value="1"/>
</dbReference>
<evidence type="ECO:0000313" key="4">
    <source>
        <dbReference type="Proteomes" id="UP000272462"/>
    </source>
</evidence>
<dbReference type="SMART" id="SM00382">
    <property type="entry name" value="AAA"/>
    <property type="match status" value="1"/>
</dbReference>
<dbReference type="InterPro" id="IPR050168">
    <property type="entry name" value="AAA_ATPase_domain"/>
</dbReference>
<proteinExistence type="predicted"/>
<feature type="domain" description="AAA+ ATPase" evidence="2">
    <location>
        <begin position="138"/>
        <end position="269"/>
    </location>
</feature>
<keyword evidence="1" id="KW-0812">Transmembrane</keyword>
<evidence type="ECO:0000259" key="2">
    <source>
        <dbReference type="SMART" id="SM00382"/>
    </source>
</evidence>
<dbReference type="Gene3D" id="3.40.50.300">
    <property type="entry name" value="P-loop containing nucleotide triphosphate hydrolases"/>
    <property type="match status" value="1"/>
</dbReference>
<dbReference type="EMBL" id="CP025121">
    <property type="protein sequence ID" value="AYJ01396.1"/>
    <property type="molecule type" value="Genomic_DNA"/>
</dbReference>
<dbReference type="RefSeq" id="WP_121464109.1">
    <property type="nucleotide sequence ID" value="NZ_CP025121.1"/>
</dbReference>
<organism evidence="3 4">
    <name type="scientific">Ziziphus jujuba witches'-broom phytoplasma</name>
    <dbReference type="NCBI Taxonomy" id="135727"/>
    <lineage>
        <taxon>Bacteria</taxon>
        <taxon>Bacillati</taxon>
        <taxon>Mycoplasmatota</taxon>
        <taxon>Mollicutes</taxon>
        <taxon>Acholeplasmatales</taxon>
        <taxon>Acholeplasmataceae</taxon>
        <taxon>Candidatus Phytoplasma</taxon>
        <taxon>16SrV (Elm yellows group)</taxon>
    </lineage>
</organism>
<dbReference type="CDD" id="cd19481">
    <property type="entry name" value="RecA-like_protease"/>
    <property type="match status" value="1"/>
</dbReference>
<name>A0A660HNN4_ZIZJU</name>
<evidence type="ECO:0000256" key="1">
    <source>
        <dbReference type="SAM" id="Phobius"/>
    </source>
</evidence>
<dbReference type="OrthoDB" id="385926at2"/>
<keyword evidence="1" id="KW-1133">Transmembrane helix</keyword>